<dbReference type="EMBL" id="SMBT01000006">
    <property type="protein sequence ID" value="TCU86182.1"/>
    <property type="molecule type" value="Genomic_DNA"/>
</dbReference>
<dbReference type="Proteomes" id="UP000295794">
    <property type="component" value="Unassembled WGS sequence"/>
</dbReference>
<accession>A0A377SUB1</accession>
<evidence type="ECO:0000313" key="2">
    <source>
        <dbReference type="EMBL" id="TCU86182.1"/>
    </source>
</evidence>
<reference evidence="2 4" key="2">
    <citation type="submission" date="2019-03" db="EMBL/GenBank/DDBJ databases">
        <title>Genomic Encyclopedia of Type Strains, Phase IV (KMG-IV): sequencing the most valuable type-strain genomes for metagenomic binning, comparative biology and taxonomic classification.</title>
        <authorList>
            <person name="Goeker M."/>
        </authorList>
    </citation>
    <scope>NUCLEOTIDE SEQUENCE [LARGE SCALE GENOMIC DNA]</scope>
    <source>
        <strain evidence="2 4">DSM 3764</strain>
    </source>
</reference>
<sequence>MLIELKPAQAGFFLPQMMRDRCKPSYIVAFM</sequence>
<dbReference type="Proteomes" id="UP000255108">
    <property type="component" value="Unassembled WGS sequence"/>
</dbReference>
<proteinExistence type="predicted"/>
<organism evidence="1 3">
    <name type="scientific">Iodobacter fluviatilis</name>
    <dbReference type="NCBI Taxonomy" id="537"/>
    <lineage>
        <taxon>Bacteria</taxon>
        <taxon>Pseudomonadati</taxon>
        <taxon>Pseudomonadota</taxon>
        <taxon>Betaproteobacteria</taxon>
        <taxon>Neisseriales</taxon>
        <taxon>Chitinibacteraceae</taxon>
        <taxon>Iodobacter</taxon>
    </lineage>
</organism>
<name>A0A377SUB1_9NEIS</name>
<dbReference type="EMBL" id="UGHR01000003">
    <property type="protein sequence ID" value="STR44593.1"/>
    <property type="molecule type" value="Genomic_DNA"/>
</dbReference>
<protein>
    <submittedName>
        <fullName evidence="1">Uncharacterized protein</fullName>
    </submittedName>
</protein>
<reference evidence="1 3" key="1">
    <citation type="submission" date="2018-06" db="EMBL/GenBank/DDBJ databases">
        <authorList>
            <consortium name="Pathogen Informatics"/>
            <person name="Doyle S."/>
        </authorList>
    </citation>
    <scope>NUCLEOTIDE SEQUENCE [LARGE SCALE GENOMIC DNA]</scope>
    <source>
        <strain evidence="1 3">NCTC11159</strain>
    </source>
</reference>
<keyword evidence="4" id="KW-1185">Reference proteome</keyword>
<dbReference type="AlphaFoldDB" id="A0A377SUB1"/>
<evidence type="ECO:0000313" key="1">
    <source>
        <dbReference type="EMBL" id="STR44593.1"/>
    </source>
</evidence>
<evidence type="ECO:0000313" key="4">
    <source>
        <dbReference type="Proteomes" id="UP000295794"/>
    </source>
</evidence>
<gene>
    <name evidence="2" type="ORF">EV682_10666</name>
    <name evidence="1" type="ORF">NCTC11159_03132</name>
</gene>
<evidence type="ECO:0000313" key="3">
    <source>
        <dbReference type="Proteomes" id="UP000255108"/>
    </source>
</evidence>